<accession>A0A6A5HT04</accession>
<feature type="transmembrane region" description="Helical" evidence="1">
    <location>
        <begin position="12"/>
        <end position="39"/>
    </location>
</feature>
<name>A0A6A5HT04_CAERE</name>
<proteinExistence type="predicted"/>
<evidence type="ECO:0000313" key="2">
    <source>
        <dbReference type="EMBL" id="KAF1770725.1"/>
    </source>
</evidence>
<dbReference type="CTD" id="9810158"/>
<dbReference type="Proteomes" id="UP000483820">
    <property type="component" value="Chromosome I"/>
</dbReference>
<dbReference type="KEGG" id="crq:GCK72_002547"/>
<protein>
    <submittedName>
        <fullName evidence="2">Uncharacterized protein</fullName>
    </submittedName>
</protein>
<dbReference type="AlphaFoldDB" id="A0A6A5HT04"/>
<keyword evidence="1" id="KW-1133">Transmembrane helix</keyword>
<feature type="transmembrane region" description="Helical" evidence="1">
    <location>
        <begin position="147"/>
        <end position="180"/>
    </location>
</feature>
<keyword evidence="1" id="KW-0472">Membrane</keyword>
<sequence length="186" mass="21041">MPSKAAVTSRLSFFNLLPCVIVITLFCLAIPLILLTIGITKRDDCQADPRIPKWMIVVAVLMLIERFIGSVNTIKDRRFIRENPKPVFEEDGDNHALIDWTQRRKHNKSSVFAVLGAFIRLVQFITFILGCVYVFGIYSISDQCNPLVFWTSFIYCLLSIIFYIIGACVLGCVCCCVALMNDSFAQ</sequence>
<dbReference type="PANTHER" id="PTHR34152:SF3">
    <property type="entry name" value="CONSERVED PLASMA MEMBRANE PROTEIN-RELATED"/>
    <property type="match status" value="1"/>
</dbReference>
<gene>
    <name evidence="2" type="ORF">GCK72_002547</name>
</gene>
<feature type="transmembrane region" description="Helical" evidence="1">
    <location>
        <begin position="111"/>
        <end position="135"/>
    </location>
</feature>
<dbReference type="GeneID" id="9810158"/>
<feature type="transmembrane region" description="Helical" evidence="1">
    <location>
        <begin position="51"/>
        <end position="68"/>
    </location>
</feature>
<comment type="caution">
    <text evidence="2">The sequence shown here is derived from an EMBL/GenBank/DDBJ whole genome shotgun (WGS) entry which is preliminary data.</text>
</comment>
<keyword evidence="1" id="KW-0812">Transmembrane</keyword>
<organism evidence="2 3">
    <name type="scientific">Caenorhabditis remanei</name>
    <name type="common">Caenorhabditis vulgaris</name>
    <dbReference type="NCBI Taxonomy" id="31234"/>
    <lineage>
        <taxon>Eukaryota</taxon>
        <taxon>Metazoa</taxon>
        <taxon>Ecdysozoa</taxon>
        <taxon>Nematoda</taxon>
        <taxon>Chromadorea</taxon>
        <taxon>Rhabditida</taxon>
        <taxon>Rhabditina</taxon>
        <taxon>Rhabditomorpha</taxon>
        <taxon>Rhabditoidea</taxon>
        <taxon>Rhabditidae</taxon>
        <taxon>Peloderinae</taxon>
        <taxon>Caenorhabditis</taxon>
    </lineage>
</organism>
<dbReference type="PANTHER" id="PTHR34152">
    <property type="entry name" value="PROTEIN CBG12353-RELATED"/>
    <property type="match status" value="1"/>
</dbReference>
<reference evidence="2 3" key="1">
    <citation type="submission" date="2019-12" db="EMBL/GenBank/DDBJ databases">
        <title>Chromosome-level assembly of the Caenorhabditis remanei genome.</title>
        <authorList>
            <person name="Teterina A.A."/>
            <person name="Willis J.H."/>
            <person name="Phillips P.C."/>
        </authorList>
    </citation>
    <scope>NUCLEOTIDE SEQUENCE [LARGE SCALE GENOMIC DNA]</scope>
    <source>
        <strain evidence="2 3">PX506</strain>
        <tissue evidence="2">Whole organism</tissue>
    </source>
</reference>
<dbReference type="EMBL" id="WUAV01000001">
    <property type="protein sequence ID" value="KAF1770725.1"/>
    <property type="molecule type" value="Genomic_DNA"/>
</dbReference>
<evidence type="ECO:0000256" key="1">
    <source>
        <dbReference type="SAM" id="Phobius"/>
    </source>
</evidence>
<evidence type="ECO:0000313" key="3">
    <source>
        <dbReference type="Proteomes" id="UP000483820"/>
    </source>
</evidence>
<dbReference type="RefSeq" id="XP_053592129.1">
    <property type="nucleotide sequence ID" value="XM_053723484.1"/>
</dbReference>